<dbReference type="Pfam" id="PF01473">
    <property type="entry name" value="Choline_bind_1"/>
    <property type="match status" value="1"/>
</dbReference>
<comment type="caution">
    <text evidence="4">The sequence shown here is derived from an EMBL/GenBank/DDBJ whole genome shotgun (WGS) entry which is preliminary data.</text>
</comment>
<dbReference type="AlphaFoldDB" id="A0A2M8Z1P5"/>
<organism evidence="4 5">
    <name type="scientific">[Clostridium] celerecrescens 18A</name>
    <dbReference type="NCBI Taxonomy" id="1286362"/>
    <lineage>
        <taxon>Bacteria</taxon>
        <taxon>Bacillati</taxon>
        <taxon>Bacillota</taxon>
        <taxon>Clostridia</taxon>
        <taxon>Lachnospirales</taxon>
        <taxon>Lachnospiraceae</taxon>
        <taxon>Lacrimispora</taxon>
    </lineage>
</organism>
<sequence length="283" mass="31451">MKKYLKLLLTGISSLALVLSASAFTTQAEEQTSLPSSIRIYGTVTQVSENRLRMIRKDGASTDQEIILNLSSESKILNAVSGDPEAVGQIQEGEFIYADISPVMTMSLPPMTNAFTVLCKIPADYQVPEYITVASMSINSDGKTGILTSDTGKQYRITEQSNLFPYLTRNIVTVHDLTKGRNCLVWSTDNAVSKIMVFPNSGTSDVQTGWVKKDGNWYFYDINGLSYTGWLNDNGDWYYLDPESGIMRTGFITLEGKTYYLQKDGRMLTSAKTFIPDENGVLR</sequence>
<evidence type="ECO:0000313" key="5">
    <source>
        <dbReference type="Proteomes" id="UP000231092"/>
    </source>
</evidence>
<evidence type="ECO:0000256" key="2">
    <source>
        <dbReference type="PROSITE-ProRule" id="PRU00591"/>
    </source>
</evidence>
<name>A0A2M8Z1P5_9FIRM</name>
<evidence type="ECO:0000313" key="4">
    <source>
        <dbReference type="EMBL" id="PJJ27376.1"/>
    </source>
</evidence>
<dbReference type="Gene3D" id="2.10.270.10">
    <property type="entry name" value="Cholin Binding"/>
    <property type="match status" value="1"/>
</dbReference>
<evidence type="ECO:0000256" key="3">
    <source>
        <dbReference type="SAM" id="SignalP"/>
    </source>
</evidence>
<protein>
    <submittedName>
        <fullName evidence="4">Putative cell wall binding repeat protein</fullName>
    </submittedName>
</protein>
<evidence type="ECO:0000256" key="1">
    <source>
        <dbReference type="ARBA" id="ARBA00022737"/>
    </source>
</evidence>
<keyword evidence="3" id="KW-0732">Signal</keyword>
<feature type="repeat" description="Cell wall-binding" evidence="2">
    <location>
        <begin position="248"/>
        <end position="267"/>
    </location>
</feature>
<reference evidence="4 5" key="1">
    <citation type="submission" date="2017-11" db="EMBL/GenBank/DDBJ databases">
        <title>Understudied soil microbes with underappreciated capabilities: Untangling the Clostridium saccharolyticum group.</title>
        <authorList>
            <person name="Leschine S."/>
        </authorList>
    </citation>
    <scope>NUCLEOTIDE SEQUENCE [LARGE SCALE GENOMIC DNA]</scope>
    <source>
        <strain evidence="4 5">18A</strain>
    </source>
</reference>
<feature type="repeat" description="Cell wall-binding" evidence="2">
    <location>
        <begin position="227"/>
        <end position="246"/>
    </location>
</feature>
<feature type="repeat" description="Cell wall-binding" evidence="2">
    <location>
        <begin position="207"/>
        <end position="226"/>
    </location>
</feature>
<feature type="signal peptide" evidence="3">
    <location>
        <begin position="1"/>
        <end position="28"/>
    </location>
</feature>
<keyword evidence="1" id="KW-0677">Repeat</keyword>
<dbReference type="SUPFAM" id="SSF69360">
    <property type="entry name" value="Cell wall binding repeat"/>
    <property type="match status" value="1"/>
</dbReference>
<accession>A0A2M8Z1P5</accession>
<dbReference type="Proteomes" id="UP000231092">
    <property type="component" value="Unassembled WGS sequence"/>
</dbReference>
<dbReference type="EMBL" id="PGET01000001">
    <property type="protein sequence ID" value="PJJ27376.1"/>
    <property type="molecule type" value="Genomic_DNA"/>
</dbReference>
<feature type="chain" id="PRO_5014747579" evidence="3">
    <location>
        <begin position="29"/>
        <end position="283"/>
    </location>
</feature>
<dbReference type="PROSITE" id="PS51170">
    <property type="entry name" value="CW"/>
    <property type="match status" value="3"/>
</dbReference>
<dbReference type="InterPro" id="IPR018337">
    <property type="entry name" value="Cell_wall/Cho-bd_repeat"/>
</dbReference>
<dbReference type="RefSeq" id="WP_100304025.1">
    <property type="nucleotide sequence ID" value="NZ_PGET01000001.1"/>
</dbReference>
<gene>
    <name evidence="4" type="ORF">H171_0841</name>
</gene>
<dbReference type="Pfam" id="PF19127">
    <property type="entry name" value="Choline_bind_3"/>
    <property type="match status" value="1"/>
</dbReference>
<proteinExistence type="predicted"/>
<dbReference type="OrthoDB" id="2029085at2"/>